<organism evidence="1 2">
    <name type="scientific">Trifolium medium</name>
    <dbReference type="NCBI Taxonomy" id="97028"/>
    <lineage>
        <taxon>Eukaryota</taxon>
        <taxon>Viridiplantae</taxon>
        <taxon>Streptophyta</taxon>
        <taxon>Embryophyta</taxon>
        <taxon>Tracheophyta</taxon>
        <taxon>Spermatophyta</taxon>
        <taxon>Magnoliopsida</taxon>
        <taxon>eudicotyledons</taxon>
        <taxon>Gunneridae</taxon>
        <taxon>Pentapetalae</taxon>
        <taxon>rosids</taxon>
        <taxon>fabids</taxon>
        <taxon>Fabales</taxon>
        <taxon>Fabaceae</taxon>
        <taxon>Papilionoideae</taxon>
        <taxon>50 kb inversion clade</taxon>
        <taxon>NPAAA clade</taxon>
        <taxon>Hologalegina</taxon>
        <taxon>IRL clade</taxon>
        <taxon>Trifolieae</taxon>
        <taxon>Trifolium</taxon>
    </lineage>
</organism>
<accession>A0A392MHH6</accession>
<feature type="non-terminal residue" evidence="1">
    <location>
        <position position="89"/>
    </location>
</feature>
<proteinExistence type="predicted"/>
<evidence type="ECO:0000313" key="1">
    <source>
        <dbReference type="EMBL" id="MCH86643.1"/>
    </source>
</evidence>
<dbReference type="Proteomes" id="UP000265520">
    <property type="component" value="Unassembled WGS sequence"/>
</dbReference>
<name>A0A392MHH6_9FABA</name>
<reference evidence="1 2" key="1">
    <citation type="journal article" date="2018" name="Front. Plant Sci.">
        <title>Red Clover (Trifolium pratense) and Zigzag Clover (T. medium) - A Picture of Genomic Similarities and Differences.</title>
        <authorList>
            <person name="Dluhosova J."/>
            <person name="Istvanek J."/>
            <person name="Nedelnik J."/>
            <person name="Repkova J."/>
        </authorList>
    </citation>
    <scope>NUCLEOTIDE SEQUENCE [LARGE SCALE GENOMIC DNA]</scope>
    <source>
        <strain evidence="2">cv. 10/8</strain>
        <tissue evidence="1">Leaf</tissue>
    </source>
</reference>
<dbReference type="AlphaFoldDB" id="A0A392MHH6"/>
<comment type="caution">
    <text evidence="1">The sequence shown here is derived from an EMBL/GenBank/DDBJ whole genome shotgun (WGS) entry which is preliminary data.</text>
</comment>
<evidence type="ECO:0000313" key="2">
    <source>
        <dbReference type="Proteomes" id="UP000265520"/>
    </source>
</evidence>
<protein>
    <submittedName>
        <fullName evidence="1">Uncharacterized protein</fullName>
    </submittedName>
</protein>
<sequence length="89" mass="10478">MALELLALTMKKLGDKDTDVMLEEGLKLLSKDKGLLEDIDLEIKEKTKESEDVKIKENKRWFKEAEAYVKVEHRDKWKEGKDEKNLKVM</sequence>
<gene>
    <name evidence="1" type="ORF">A2U01_0007502</name>
</gene>
<keyword evidence="2" id="KW-1185">Reference proteome</keyword>
<dbReference type="EMBL" id="LXQA010010680">
    <property type="protein sequence ID" value="MCH86643.1"/>
    <property type="molecule type" value="Genomic_DNA"/>
</dbReference>